<dbReference type="SUPFAM" id="SSF56935">
    <property type="entry name" value="Porins"/>
    <property type="match status" value="1"/>
</dbReference>
<evidence type="ECO:0000256" key="8">
    <source>
        <dbReference type="SAM" id="SignalP"/>
    </source>
</evidence>
<dbReference type="NCBIfam" id="TIGR04057">
    <property type="entry name" value="SusC_RagA_signa"/>
    <property type="match status" value="1"/>
</dbReference>
<dbReference type="PROSITE" id="PS52016">
    <property type="entry name" value="TONB_DEPENDENT_REC_3"/>
    <property type="match status" value="1"/>
</dbReference>
<evidence type="ECO:0000256" key="1">
    <source>
        <dbReference type="ARBA" id="ARBA00004571"/>
    </source>
</evidence>
<dbReference type="InterPro" id="IPR037066">
    <property type="entry name" value="Plug_dom_sf"/>
</dbReference>
<keyword evidence="11" id="KW-1185">Reference proteome</keyword>
<keyword evidence="6 7" id="KW-0998">Cell outer membrane</keyword>
<dbReference type="Gene3D" id="2.60.40.1120">
    <property type="entry name" value="Carboxypeptidase-like, regulatory domain"/>
    <property type="match status" value="1"/>
</dbReference>
<feature type="chain" id="PRO_5030908689" evidence="8">
    <location>
        <begin position="23"/>
        <end position="1077"/>
    </location>
</feature>
<feature type="signal peptide" evidence="8">
    <location>
        <begin position="1"/>
        <end position="22"/>
    </location>
</feature>
<evidence type="ECO:0000256" key="7">
    <source>
        <dbReference type="PROSITE-ProRule" id="PRU01360"/>
    </source>
</evidence>
<comment type="subcellular location">
    <subcellularLocation>
        <location evidence="1 7">Cell outer membrane</location>
        <topology evidence="1 7">Multi-pass membrane protein</topology>
    </subcellularLocation>
</comment>
<protein>
    <submittedName>
        <fullName evidence="10">TonB-linked SusC/RagA family outer membrane protein</fullName>
    </submittedName>
</protein>
<dbReference type="InterPro" id="IPR023997">
    <property type="entry name" value="TonB-dep_OMP_SusC/RagA_CS"/>
</dbReference>
<name>A0A7W5DRW8_9PORP</name>
<dbReference type="InterPro" id="IPR008969">
    <property type="entry name" value="CarboxyPept-like_regulatory"/>
</dbReference>
<evidence type="ECO:0000313" key="10">
    <source>
        <dbReference type="EMBL" id="MBB3187964.1"/>
    </source>
</evidence>
<keyword evidence="2 7" id="KW-0813">Transport</keyword>
<accession>A0A7W5DRW8</accession>
<dbReference type="FunFam" id="2.170.130.10:FF:000008">
    <property type="entry name" value="SusC/RagA family TonB-linked outer membrane protein"/>
    <property type="match status" value="1"/>
</dbReference>
<feature type="domain" description="TonB-dependent receptor plug" evidence="9">
    <location>
        <begin position="116"/>
        <end position="222"/>
    </location>
</feature>
<dbReference type="InterPro" id="IPR036942">
    <property type="entry name" value="Beta-barrel_TonB_sf"/>
</dbReference>
<keyword evidence="4 7" id="KW-0812">Transmembrane</keyword>
<evidence type="ECO:0000256" key="2">
    <source>
        <dbReference type="ARBA" id="ARBA00022448"/>
    </source>
</evidence>
<dbReference type="Gene3D" id="2.170.130.10">
    <property type="entry name" value="TonB-dependent receptor, plug domain"/>
    <property type="match status" value="1"/>
</dbReference>
<evidence type="ECO:0000256" key="3">
    <source>
        <dbReference type="ARBA" id="ARBA00022452"/>
    </source>
</evidence>
<keyword evidence="3 7" id="KW-1134">Transmembrane beta strand</keyword>
<evidence type="ECO:0000256" key="6">
    <source>
        <dbReference type="ARBA" id="ARBA00023237"/>
    </source>
</evidence>
<gene>
    <name evidence="10" type="ORF">FHX64_002162</name>
</gene>
<dbReference type="RefSeq" id="WP_183413764.1">
    <property type="nucleotide sequence ID" value="NZ_JACHYB010000002.1"/>
</dbReference>
<dbReference type="EMBL" id="JACHYB010000002">
    <property type="protein sequence ID" value="MBB3187964.1"/>
    <property type="molecule type" value="Genomic_DNA"/>
</dbReference>
<proteinExistence type="inferred from homology"/>
<sequence>MKKKRTFIFLLALLSFTCTVMAQQRMITGTVKDASGEPVIGATVVVKNLPSIGTATDVNGRFTLKVPQNAKLVAISFIGMESQVVPITGKPIDVVLKDNAVSLKEVVAIGYGTVQKRDLTGAVATVSSKTLQEIPVTSAAQAITGRLAGVQVTTTEGSPDAQVMIRVRGGGSITQDNSPLYIVDGFPVNSISDISPSDIQSIDVLKDASSTAIYGSRGANGVIIITTKSGIAGKVSVSINAYAGVNNLAKKLKMMSPYEYTMWQYELDQSSTFTGYYGAYDDLDIYKSKAPIDWEDQVFGRTGVQQYYNVDINGGSKTDKYNLGITRSGEKGIMIGSDYGRTNVDFKFNTKINDHLNVDFNTRYARTVIDGAGTSSGSGSNTFLRNAMKYAPVHSLISQSSYVNDQLAVDPTQLSLLFNPVDLANDTYQRQTNQVLNLNGALNWNIVKPLTFRSEFGYEFDNNRKDNVWGPSTPLSKNNGGLPIGEITTLGGVTWRIANTLTFNQNNIFPGQNLNVLLGQEASSYSYRQVVNESMQFPSGMDAASILAMMNLGTAQPTITTESQPYNMSSFFGRANYSINDKYLASLTFRADGTSKFAPGHQWGYFPSAAVAWRLSEENFLKGKISWLDNLKLRLSMGTAGNSRISDGLWQLTYGTTDSKGYYINENLTSVLVPGTTLSNPNLKWETTLTRNVGWDIGVLNSRLNATIDAYWNTTFNLLLQQPIPANTGYTTQMQNFGRTSNRGLEVTLDAHIIETPKFSLNATFNIAFNKNRVDEFRYGDATYKTYSSGWNGTSQPLDDYIIQQGQPVGQMYGYVYDGMYTFNDFHFDSSKQKWILNGDATGATTAAIAGLFGYGNYFGPGSMKVKDINKDGTIDANDKTVIGDANPIHTGGFTLNARYINFDLSAFFNWSYGNKIYNANKIDYTSDLLSRKYQNLLDIMSLANGRFTTIDPTTGQNIFYGQYANPARLQQINQKATMWTPFMTIPPLTSFDVEDGSFLRLSTLTLGYSLPKKLTSKLMMTSFRIYITAYNVFCLTKYSGFDPEVSTRNSPPVTPGVDYSAYPKSRSFIGGVNINF</sequence>
<keyword evidence="5 7" id="KW-0472">Membrane</keyword>
<evidence type="ECO:0000313" key="11">
    <source>
        <dbReference type="Proteomes" id="UP000544222"/>
    </source>
</evidence>
<comment type="similarity">
    <text evidence="7">Belongs to the TonB-dependent receptor family.</text>
</comment>
<dbReference type="SUPFAM" id="SSF49464">
    <property type="entry name" value="Carboxypeptidase regulatory domain-like"/>
    <property type="match status" value="1"/>
</dbReference>
<evidence type="ECO:0000256" key="5">
    <source>
        <dbReference type="ARBA" id="ARBA00023136"/>
    </source>
</evidence>
<evidence type="ECO:0000259" key="9">
    <source>
        <dbReference type="Pfam" id="PF07715"/>
    </source>
</evidence>
<reference evidence="10 11" key="1">
    <citation type="submission" date="2020-08" db="EMBL/GenBank/DDBJ databases">
        <title>Genomic Encyclopedia of Type Strains, Phase IV (KMG-IV): sequencing the most valuable type-strain genomes for metagenomic binning, comparative biology and taxonomic classification.</title>
        <authorList>
            <person name="Goeker M."/>
        </authorList>
    </citation>
    <scope>NUCLEOTIDE SEQUENCE [LARGE SCALE GENOMIC DNA]</scope>
    <source>
        <strain evidence="10 11">DSM 27471</strain>
    </source>
</reference>
<dbReference type="GO" id="GO:0009279">
    <property type="term" value="C:cell outer membrane"/>
    <property type="evidence" value="ECO:0007669"/>
    <property type="project" value="UniProtKB-SubCell"/>
</dbReference>
<dbReference type="InterPro" id="IPR039426">
    <property type="entry name" value="TonB-dep_rcpt-like"/>
</dbReference>
<keyword evidence="8" id="KW-0732">Signal</keyword>
<organism evidence="10 11">
    <name type="scientific">Microbacter margulisiae</name>
    <dbReference type="NCBI Taxonomy" id="1350067"/>
    <lineage>
        <taxon>Bacteria</taxon>
        <taxon>Pseudomonadati</taxon>
        <taxon>Bacteroidota</taxon>
        <taxon>Bacteroidia</taxon>
        <taxon>Bacteroidales</taxon>
        <taxon>Porphyromonadaceae</taxon>
        <taxon>Microbacter</taxon>
    </lineage>
</organism>
<dbReference type="NCBIfam" id="TIGR04056">
    <property type="entry name" value="OMP_RagA_SusC"/>
    <property type="match status" value="1"/>
</dbReference>
<dbReference type="InterPro" id="IPR012910">
    <property type="entry name" value="Plug_dom"/>
</dbReference>
<comment type="caution">
    <text evidence="10">The sequence shown here is derived from an EMBL/GenBank/DDBJ whole genome shotgun (WGS) entry which is preliminary data.</text>
</comment>
<dbReference type="Pfam" id="PF07715">
    <property type="entry name" value="Plug"/>
    <property type="match status" value="1"/>
</dbReference>
<dbReference type="AlphaFoldDB" id="A0A7W5DRW8"/>
<dbReference type="Proteomes" id="UP000544222">
    <property type="component" value="Unassembled WGS sequence"/>
</dbReference>
<dbReference type="InterPro" id="IPR023996">
    <property type="entry name" value="TonB-dep_OMP_SusC/RagA"/>
</dbReference>
<dbReference type="Gene3D" id="2.40.170.20">
    <property type="entry name" value="TonB-dependent receptor, beta-barrel domain"/>
    <property type="match status" value="1"/>
</dbReference>
<evidence type="ECO:0000256" key="4">
    <source>
        <dbReference type="ARBA" id="ARBA00022692"/>
    </source>
</evidence>
<dbReference type="Pfam" id="PF13715">
    <property type="entry name" value="CarbopepD_reg_2"/>
    <property type="match status" value="1"/>
</dbReference>